<organism evidence="2 3">
    <name type="scientific">Candidatus Tanganyikabacteria bacterium</name>
    <dbReference type="NCBI Taxonomy" id="2961651"/>
    <lineage>
        <taxon>Bacteria</taxon>
        <taxon>Bacillati</taxon>
        <taxon>Candidatus Sericytochromatia</taxon>
        <taxon>Candidatus Tanganyikabacteria</taxon>
    </lineage>
</organism>
<evidence type="ECO:0008006" key="4">
    <source>
        <dbReference type="Google" id="ProtNLM"/>
    </source>
</evidence>
<sequence>TGSGIGTGGGIGTGIGLAPSGPASGPASGRDDRRGSPAGTAFESQTQIFEIARAYGSLCEIFIQNNEPLELEYSCLRVLNLTRRFGPSPELSRAFGFMGLIQGAARRHARAEAYLKWAREAEEANRDVTTRVSALLRNGAYHLYHGDWRAVTEAMDKALMLCDQLGDARQRAEAAVTLAQACVYSGEIARGRALFTDLAAAAQDNGHVQPQCRAISGQVSCLLRTGETLDATSALEQHLMLQESNPERMALLVWHAQMAVAYARAAKPELAWKEAETVERLIVETPMTYVPDAYFGLAEVYHTLLELPAERHPAPRRLMVRRFAKAVRRGRRIARHFAAGEPMAWLWQGLYHWVRGRKRLACKAWVKSHAAAHRLAMPYEEGLAALELGRHLPEGDPDRQRHLEEAVKLFAKLGAGDERRARKALGQDTWSAPAPRRLGR</sequence>
<evidence type="ECO:0000256" key="1">
    <source>
        <dbReference type="SAM" id="MobiDB-lite"/>
    </source>
</evidence>
<feature type="compositionally biased region" description="Gly residues" evidence="1">
    <location>
        <begin position="1"/>
        <end position="15"/>
    </location>
</feature>
<dbReference type="Gene3D" id="1.25.40.10">
    <property type="entry name" value="Tetratricopeptide repeat domain"/>
    <property type="match status" value="1"/>
</dbReference>
<dbReference type="SUPFAM" id="SSF48452">
    <property type="entry name" value="TPR-like"/>
    <property type="match status" value="1"/>
</dbReference>
<dbReference type="EMBL" id="VGJX01000785">
    <property type="protein sequence ID" value="MBM3275934.1"/>
    <property type="molecule type" value="Genomic_DNA"/>
</dbReference>
<feature type="non-terminal residue" evidence="2">
    <location>
        <position position="1"/>
    </location>
</feature>
<reference evidence="2 3" key="1">
    <citation type="submission" date="2019-03" db="EMBL/GenBank/DDBJ databases">
        <title>Lake Tanganyika Metagenome-Assembled Genomes (MAGs).</title>
        <authorList>
            <person name="Tran P."/>
        </authorList>
    </citation>
    <scope>NUCLEOTIDE SEQUENCE [LARGE SCALE GENOMIC DNA]</scope>
    <source>
        <strain evidence="2">K_DeepCast_65m_m2_236</strain>
    </source>
</reference>
<feature type="region of interest" description="Disordered" evidence="1">
    <location>
        <begin position="1"/>
        <end position="41"/>
    </location>
</feature>
<evidence type="ECO:0000313" key="2">
    <source>
        <dbReference type="EMBL" id="MBM3275934.1"/>
    </source>
</evidence>
<name>A0A937X4W1_9BACT</name>
<protein>
    <recommendedName>
        <fullName evidence="4">MalT-like TPR region domain-containing protein</fullName>
    </recommendedName>
</protein>
<dbReference type="AlphaFoldDB" id="A0A937X4W1"/>
<comment type="caution">
    <text evidence="2">The sequence shown here is derived from an EMBL/GenBank/DDBJ whole genome shotgun (WGS) entry which is preliminary data.</text>
</comment>
<feature type="compositionally biased region" description="Low complexity" evidence="1">
    <location>
        <begin position="16"/>
        <end position="28"/>
    </location>
</feature>
<dbReference type="InterPro" id="IPR011990">
    <property type="entry name" value="TPR-like_helical_dom_sf"/>
</dbReference>
<gene>
    <name evidence="2" type="ORF">FJZ00_12335</name>
</gene>
<proteinExistence type="predicted"/>
<accession>A0A937X4W1</accession>
<dbReference type="Proteomes" id="UP000703893">
    <property type="component" value="Unassembled WGS sequence"/>
</dbReference>
<evidence type="ECO:0000313" key="3">
    <source>
        <dbReference type="Proteomes" id="UP000703893"/>
    </source>
</evidence>